<dbReference type="EMBL" id="PJAI02000002">
    <property type="protein sequence ID" value="TYK66864.1"/>
    <property type="molecule type" value="Genomic_DNA"/>
</dbReference>
<gene>
    <name evidence="2" type="ORF">CWS31_003520</name>
</gene>
<comment type="caution">
    <text evidence="2">The sequence shown here is derived from an EMBL/GenBank/DDBJ whole genome shotgun (WGS) entry which is preliminary data.</text>
</comment>
<accession>A0ABY3N0L2</accession>
<keyword evidence="3" id="KW-1185">Reference proteome</keyword>
<dbReference type="Pfam" id="PF00717">
    <property type="entry name" value="Peptidase_S24"/>
    <property type="match status" value="1"/>
</dbReference>
<dbReference type="Proteomes" id="UP000815846">
    <property type="component" value="Unassembled WGS sequence"/>
</dbReference>
<proteinExistence type="predicted"/>
<reference evidence="2 3" key="1">
    <citation type="submission" date="2019-08" db="EMBL/GenBank/DDBJ databases">
        <title>Microbe sample from Colwellia echini.</title>
        <authorList>
            <person name="Christiansen L."/>
            <person name="Pathiraja D."/>
            <person name="Schultz-Johansen M."/>
            <person name="Choi I.-G."/>
            <person name="Stougaard P."/>
        </authorList>
    </citation>
    <scope>NUCLEOTIDE SEQUENCE [LARGE SCALE GENOMIC DNA]</scope>
    <source>
        <strain evidence="2 3">A3</strain>
    </source>
</reference>
<dbReference type="InterPro" id="IPR015927">
    <property type="entry name" value="Peptidase_S24_S26A/B/C"/>
</dbReference>
<dbReference type="RefSeq" id="WP_101344476.1">
    <property type="nucleotide sequence ID" value="NZ_PJAI02000002.1"/>
</dbReference>
<dbReference type="Gene3D" id="2.10.109.10">
    <property type="entry name" value="Umud Fragment, subunit A"/>
    <property type="match status" value="1"/>
</dbReference>
<sequence>MIFELLNKLDEKYPFDCAAAQCDIPYKNSQPISLQCVVIAILRIFGLNLFKVTGESMAPAIPSGCFILSAKLLMMLPIKEGQTMVINHPQFGVIVKTVAMVDKNGFVWSRGANNNSLSVEQLGPVYKHQILGRVVRVFTPPLTKKAYL</sequence>
<dbReference type="CDD" id="cd06462">
    <property type="entry name" value="Peptidase_S24_S26"/>
    <property type="match status" value="1"/>
</dbReference>
<evidence type="ECO:0000313" key="3">
    <source>
        <dbReference type="Proteomes" id="UP000815846"/>
    </source>
</evidence>
<organism evidence="2 3">
    <name type="scientific">Colwellia echini</name>
    <dbReference type="NCBI Taxonomy" id="1982103"/>
    <lineage>
        <taxon>Bacteria</taxon>
        <taxon>Pseudomonadati</taxon>
        <taxon>Pseudomonadota</taxon>
        <taxon>Gammaproteobacteria</taxon>
        <taxon>Alteromonadales</taxon>
        <taxon>Colwelliaceae</taxon>
        <taxon>Colwellia</taxon>
    </lineage>
</organism>
<evidence type="ECO:0000259" key="1">
    <source>
        <dbReference type="Pfam" id="PF00717"/>
    </source>
</evidence>
<dbReference type="SUPFAM" id="SSF51306">
    <property type="entry name" value="LexA/Signal peptidase"/>
    <property type="match status" value="1"/>
</dbReference>
<name>A0ABY3N0L2_9GAMM</name>
<evidence type="ECO:0000313" key="2">
    <source>
        <dbReference type="EMBL" id="TYK66864.1"/>
    </source>
</evidence>
<dbReference type="InterPro" id="IPR036286">
    <property type="entry name" value="LexA/Signal_pep-like_sf"/>
</dbReference>
<protein>
    <recommendedName>
        <fullName evidence="1">Peptidase S24/S26A/S26B/S26C domain-containing protein</fullName>
    </recommendedName>
</protein>
<feature type="domain" description="Peptidase S24/S26A/S26B/S26C" evidence="1">
    <location>
        <begin position="49"/>
        <end position="135"/>
    </location>
</feature>